<evidence type="ECO:0000313" key="6">
    <source>
        <dbReference type="Proteomes" id="UP000267469"/>
    </source>
</evidence>
<dbReference type="PANTHER" id="PTHR46796:SF13">
    <property type="entry name" value="HTH-TYPE TRANSCRIPTIONAL ACTIVATOR RHAS"/>
    <property type="match status" value="1"/>
</dbReference>
<dbReference type="InterPro" id="IPR018060">
    <property type="entry name" value="HTH_AraC"/>
</dbReference>
<dbReference type="EMBL" id="RJTM01000094">
    <property type="protein sequence ID" value="RNL84676.1"/>
    <property type="molecule type" value="Genomic_DNA"/>
</dbReference>
<keyword evidence="2" id="KW-0238">DNA-binding</keyword>
<keyword evidence="3" id="KW-0804">Transcription</keyword>
<dbReference type="GO" id="GO:0003700">
    <property type="term" value="F:DNA-binding transcription factor activity"/>
    <property type="evidence" value="ECO:0007669"/>
    <property type="project" value="InterPro"/>
</dbReference>
<dbReference type="Pfam" id="PF12833">
    <property type="entry name" value="HTH_18"/>
    <property type="match status" value="1"/>
</dbReference>
<dbReference type="PROSITE" id="PS00041">
    <property type="entry name" value="HTH_ARAC_FAMILY_1"/>
    <property type="match status" value="1"/>
</dbReference>
<dbReference type="GO" id="GO:0043565">
    <property type="term" value="F:sequence-specific DNA binding"/>
    <property type="evidence" value="ECO:0007669"/>
    <property type="project" value="InterPro"/>
</dbReference>
<evidence type="ECO:0000256" key="3">
    <source>
        <dbReference type="ARBA" id="ARBA00023163"/>
    </source>
</evidence>
<dbReference type="InterPro" id="IPR018062">
    <property type="entry name" value="HTH_AraC-typ_CS"/>
</dbReference>
<evidence type="ECO:0000256" key="1">
    <source>
        <dbReference type="ARBA" id="ARBA00023015"/>
    </source>
</evidence>
<dbReference type="InterPro" id="IPR046532">
    <property type="entry name" value="DUF6597"/>
</dbReference>
<protein>
    <submittedName>
        <fullName evidence="5">AraC family transcriptional regulator</fullName>
    </submittedName>
</protein>
<accession>A0A3N0EA06</accession>
<proteinExistence type="predicted"/>
<dbReference type="Gene3D" id="1.10.10.60">
    <property type="entry name" value="Homeodomain-like"/>
    <property type="match status" value="1"/>
</dbReference>
<dbReference type="InterPro" id="IPR050204">
    <property type="entry name" value="AraC_XylS_family_regulators"/>
</dbReference>
<dbReference type="PROSITE" id="PS01124">
    <property type="entry name" value="HTH_ARAC_FAMILY_2"/>
    <property type="match status" value="1"/>
</dbReference>
<dbReference type="RefSeq" id="WP_123216523.1">
    <property type="nucleotide sequence ID" value="NZ_RJTM01000094.1"/>
</dbReference>
<keyword evidence="1" id="KW-0805">Transcription regulation</keyword>
<reference evidence="5 6" key="1">
    <citation type="submission" date="2018-10" db="EMBL/GenBank/DDBJ databases">
        <title>Sinomicrobium pectinilyticum sp. nov., a pectinase-producing bacterium isolated from alkaline and saline soil, and emended description of the genus Sinomicrobium.</title>
        <authorList>
            <person name="Cheng B."/>
            <person name="Li C."/>
            <person name="Lai Q."/>
            <person name="Du M."/>
            <person name="Shao Z."/>
            <person name="Xu P."/>
            <person name="Yang C."/>
        </authorList>
    </citation>
    <scope>NUCLEOTIDE SEQUENCE [LARGE SCALE GENOMIC DNA]</scope>
    <source>
        <strain evidence="5 6">5DNS001</strain>
    </source>
</reference>
<dbReference type="SMART" id="SM00342">
    <property type="entry name" value="HTH_ARAC"/>
    <property type="match status" value="1"/>
</dbReference>
<dbReference type="PANTHER" id="PTHR46796">
    <property type="entry name" value="HTH-TYPE TRANSCRIPTIONAL ACTIVATOR RHAS-RELATED"/>
    <property type="match status" value="1"/>
</dbReference>
<evidence type="ECO:0000259" key="4">
    <source>
        <dbReference type="PROSITE" id="PS01124"/>
    </source>
</evidence>
<sequence length="297" mass="34110">MKYIEYKPHSALSEYVECFWSTDVTNTISPRDMESFIPDGNIELVFNFGDPHTEVKNGKKECVKDSHVSGIQSKSSHVVLPGRLKHFCVRFKPGGAFPFLGIPAHLFANSNYPLDILLGKEYLLLEEQIFEAPNDTDRIKILENFLLNKLSGTDFVSDYRFVKSCINSLLLPENPLKINDLGKLYSTNYKTIERKFKKIIGLSPSELLKIKRINNAVRHMYHSANTSLTEVAYASGYYDQSHFIREFKQITNLTPREFRKKQFALVCTTEQNLLSCRTVVEIVQFLQVTDSYVCLEN</sequence>
<dbReference type="PRINTS" id="PR00032">
    <property type="entry name" value="HTHARAC"/>
</dbReference>
<dbReference type="OrthoDB" id="323290at2"/>
<dbReference type="InterPro" id="IPR020449">
    <property type="entry name" value="Tscrpt_reg_AraC-type_HTH"/>
</dbReference>
<organism evidence="5 6">
    <name type="scientific">Sinomicrobium pectinilyticum</name>
    <dbReference type="NCBI Taxonomy" id="1084421"/>
    <lineage>
        <taxon>Bacteria</taxon>
        <taxon>Pseudomonadati</taxon>
        <taxon>Bacteroidota</taxon>
        <taxon>Flavobacteriia</taxon>
        <taxon>Flavobacteriales</taxon>
        <taxon>Flavobacteriaceae</taxon>
        <taxon>Sinomicrobium</taxon>
    </lineage>
</organism>
<dbReference type="SUPFAM" id="SSF46689">
    <property type="entry name" value="Homeodomain-like"/>
    <property type="match status" value="1"/>
</dbReference>
<name>A0A3N0EA06_SINP1</name>
<comment type="caution">
    <text evidence="5">The sequence shown here is derived from an EMBL/GenBank/DDBJ whole genome shotgun (WGS) entry which is preliminary data.</text>
</comment>
<dbReference type="Proteomes" id="UP000267469">
    <property type="component" value="Unassembled WGS sequence"/>
</dbReference>
<evidence type="ECO:0000256" key="2">
    <source>
        <dbReference type="ARBA" id="ARBA00023125"/>
    </source>
</evidence>
<evidence type="ECO:0000313" key="5">
    <source>
        <dbReference type="EMBL" id="RNL84676.1"/>
    </source>
</evidence>
<gene>
    <name evidence="5" type="ORF">ED312_13385</name>
</gene>
<dbReference type="InterPro" id="IPR009057">
    <property type="entry name" value="Homeodomain-like_sf"/>
</dbReference>
<keyword evidence="6" id="KW-1185">Reference proteome</keyword>
<feature type="domain" description="HTH araC/xylS-type" evidence="4">
    <location>
        <begin position="160"/>
        <end position="261"/>
    </location>
</feature>
<dbReference type="Pfam" id="PF20240">
    <property type="entry name" value="DUF6597"/>
    <property type="match status" value="1"/>
</dbReference>
<dbReference type="AlphaFoldDB" id="A0A3N0EA06"/>